<dbReference type="SUPFAM" id="SSF57667">
    <property type="entry name" value="beta-beta-alpha zinc fingers"/>
    <property type="match status" value="4"/>
</dbReference>
<feature type="domain" description="C2H2-type" evidence="9">
    <location>
        <begin position="424"/>
        <end position="451"/>
    </location>
</feature>
<feature type="domain" description="C2H2-type" evidence="9">
    <location>
        <begin position="370"/>
        <end position="394"/>
    </location>
</feature>
<dbReference type="InParanoid" id="A0A7R8YQ31"/>
<reference evidence="10 11" key="1">
    <citation type="submission" date="2020-11" db="EMBL/GenBank/DDBJ databases">
        <authorList>
            <person name="Wallbank WR R."/>
            <person name="Pardo Diaz C."/>
            <person name="Kozak K."/>
            <person name="Martin S."/>
            <person name="Jiggins C."/>
            <person name="Moest M."/>
            <person name="Warren A I."/>
            <person name="Generalovic N T."/>
            <person name="Byers J.R.P. K."/>
            <person name="Montejo-Kovacevich G."/>
            <person name="Yen C E."/>
        </authorList>
    </citation>
    <scope>NUCLEOTIDE SEQUENCE [LARGE SCALE GENOMIC DNA]</scope>
</reference>
<evidence type="ECO:0000313" key="10">
    <source>
        <dbReference type="EMBL" id="CAD7077999.1"/>
    </source>
</evidence>
<gene>
    <name evidence="10" type="ORF">HERILL_LOCUS1295</name>
</gene>
<evidence type="ECO:0000256" key="7">
    <source>
        <dbReference type="PROSITE-ProRule" id="PRU00042"/>
    </source>
</evidence>
<dbReference type="PROSITE" id="PS00028">
    <property type="entry name" value="ZINC_FINGER_C2H2_1"/>
    <property type="match status" value="8"/>
</dbReference>
<dbReference type="InterPro" id="IPR013087">
    <property type="entry name" value="Znf_C2H2_type"/>
</dbReference>
<dbReference type="Pfam" id="PF13894">
    <property type="entry name" value="zf-C2H2_4"/>
    <property type="match status" value="1"/>
</dbReference>
<name>A0A7R8YQ31_HERIL</name>
<evidence type="ECO:0000256" key="2">
    <source>
        <dbReference type="ARBA" id="ARBA00022723"/>
    </source>
</evidence>
<dbReference type="AlphaFoldDB" id="A0A7R8YQ31"/>
<comment type="subcellular location">
    <subcellularLocation>
        <location evidence="1">Nucleus</location>
    </subcellularLocation>
</comment>
<evidence type="ECO:0000256" key="1">
    <source>
        <dbReference type="ARBA" id="ARBA00004123"/>
    </source>
</evidence>
<feature type="region of interest" description="Disordered" evidence="8">
    <location>
        <begin position="641"/>
        <end position="697"/>
    </location>
</feature>
<keyword evidence="4 7" id="KW-0863">Zinc-finger</keyword>
<evidence type="ECO:0000256" key="3">
    <source>
        <dbReference type="ARBA" id="ARBA00022737"/>
    </source>
</evidence>
<dbReference type="SMART" id="SM00355">
    <property type="entry name" value="ZnF_C2H2"/>
    <property type="match status" value="8"/>
</dbReference>
<protein>
    <recommendedName>
        <fullName evidence="9">C2H2-type domain-containing protein</fullName>
    </recommendedName>
</protein>
<dbReference type="PROSITE" id="PS50157">
    <property type="entry name" value="ZINC_FINGER_C2H2_2"/>
    <property type="match status" value="8"/>
</dbReference>
<feature type="domain" description="C2H2-type" evidence="9">
    <location>
        <begin position="512"/>
        <end position="539"/>
    </location>
</feature>
<feature type="region of interest" description="Disordered" evidence="8">
    <location>
        <begin position="279"/>
        <end position="301"/>
    </location>
</feature>
<keyword evidence="3" id="KW-0677">Repeat</keyword>
<dbReference type="Proteomes" id="UP000594454">
    <property type="component" value="Chromosome 1"/>
</dbReference>
<dbReference type="GO" id="GO:0008270">
    <property type="term" value="F:zinc ion binding"/>
    <property type="evidence" value="ECO:0007669"/>
    <property type="project" value="UniProtKB-KW"/>
</dbReference>
<keyword evidence="2" id="KW-0479">Metal-binding</keyword>
<feature type="region of interest" description="Disordered" evidence="8">
    <location>
        <begin position="314"/>
        <end position="362"/>
    </location>
</feature>
<organism evidence="10 11">
    <name type="scientific">Hermetia illucens</name>
    <name type="common">Black soldier fly</name>
    <dbReference type="NCBI Taxonomy" id="343691"/>
    <lineage>
        <taxon>Eukaryota</taxon>
        <taxon>Metazoa</taxon>
        <taxon>Ecdysozoa</taxon>
        <taxon>Arthropoda</taxon>
        <taxon>Hexapoda</taxon>
        <taxon>Insecta</taxon>
        <taxon>Pterygota</taxon>
        <taxon>Neoptera</taxon>
        <taxon>Endopterygota</taxon>
        <taxon>Diptera</taxon>
        <taxon>Brachycera</taxon>
        <taxon>Stratiomyomorpha</taxon>
        <taxon>Stratiomyidae</taxon>
        <taxon>Hermetiinae</taxon>
        <taxon>Hermetia</taxon>
    </lineage>
</organism>
<feature type="domain" description="C2H2-type" evidence="9">
    <location>
        <begin position="598"/>
        <end position="626"/>
    </location>
</feature>
<keyword evidence="5" id="KW-0862">Zinc</keyword>
<proteinExistence type="predicted"/>
<keyword evidence="6" id="KW-0539">Nucleus</keyword>
<accession>A0A7R8YQ31</accession>
<sequence>MDENLLLLDFRLLVDRAAEILGKLSTDHRIEAVKYGLATVKAKYPDLFEQIRREYCGNESGTSRGALLAKAEDEHIWDAVQRSRVASEVLSKADLNQNFEKIMCKEEMKFDDDDFDDHILACGSSATRLTNNSDDCSSNARLDLMRMRFPDESQCNSLFPATTSDASLSSFSMIPSYGSMERLKKLSQKLQNLLTGRFPTHLPWKWDLRKFSFYTHDFFTQFLRRDEDFNRNAFRQQILAALEFAVDHRKPFLRNFLIKLVLSGVIIPGVRPPPRQIEGISQSEVSNSVSRPENSVSPLSSSCNGVVKEFMDLEESSVTEETTQNTDSSEETARIEAGSPLNSIQAEVPKDKENGVASQNARKPKDKQTYQCLLCPKTYRKRKSLIDHYKMHPGYCHDCGRPNGTVLEEIIEHNRSYHADDFPFICELCGESYSRRQQFHAHVEAHNKKDVKSYSCGECGMEFPRKKLHRQHLEETGHKPDGAICEVCGAGFNSKIGLCQHMNRVHKKDNSFECHICHNRFTMKANLERHVQLHTEIKRTYVCDQCGSSYFTYPALREHFSNAHTDVSECKCTLCGKTFSSVKSLQRHLPSHSEERPHTCNICTQTFKWKTHLVRHKQTVHGNQPMPKKLKRFAKCDEELVPVDIPPPPAKASRKSNSKPKATSTAATAKASGGASTKSKTSTPSSTPTTPQLESQNNFAFPVTENHLTSPTITPKSNHLIDINSFNAGADNYRFEPTASYTASQQMTMKTEAPQMTSFDGRYQQGSPHAQQQQIHILHSQQQSHHQQPQSRMQSPRRHMQSPHGLMQSPQPHMQSPQPHMQSPQPHLQQPQPHMRLTQPQPHHHPQQTHLQQQTQPPHLQHPQSHLQQQQPHLPPPQHQPPSHLPQQQTQPQPNHHTQHVQYTPDWHNINFNAATATSINQRMDSSKEKYFPVIEVTSNDFIGLPMAELPKSEHQQQQPMDTAELLSFQNMWPGNNQQMNFNNGNIESNTYNNIGSILTNLELIGNNSSMDFNNYDIMSEHQMGTQQLQHRAYIHQDIDPNSGNMNHPVINYDYNSQNHTITDLSNTMQNQKNDFQYHQASNFDPSVATGSGGVFNQNENDKVILPPLTDYMHQATMQQQQQQQQQGDVNIVYYPVKN</sequence>
<feature type="compositionally biased region" description="Pro residues" evidence="8">
    <location>
        <begin position="873"/>
        <end position="884"/>
    </location>
</feature>
<evidence type="ECO:0000256" key="6">
    <source>
        <dbReference type="ARBA" id="ARBA00023242"/>
    </source>
</evidence>
<evidence type="ECO:0000313" key="11">
    <source>
        <dbReference type="Proteomes" id="UP000594454"/>
    </source>
</evidence>
<dbReference type="GO" id="GO:0005634">
    <property type="term" value="C:nucleus"/>
    <property type="evidence" value="ECO:0007669"/>
    <property type="project" value="UniProtKB-SubCell"/>
</dbReference>
<feature type="compositionally biased region" description="Low complexity" evidence="8">
    <location>
        <begin position="806"/>
        <end position="841"/>
    </location>
</feature>
<keyword evidence="11" id="KW-1185">Reference proteome</keyword>
<dbReference type="FunFam" id="3.30.160.60:FF:002683">
    <property type="entry name" value="Uncharacterized protein, isoform B"/>
    <property type="match status" value="1"/>
</dbReference>
<feature type="domain" description="C2H2-type" evidence="9">
    <location>
        <begin position="541"/>
        <end position="569"/>
    </location>
</feature>
<dbReference type="InterPro" id="IPR036236">
    <property type="entry name" value="Znf_C2H2_sf"/>
</dbReference>
<feature type="domain" description="C2H2-type" evidence="9">
    <location>
        <begin position="454"/>
        <end position="483"/>
    </location>
</feature>
<evidence type="ECO:0000256" key="5">
    <source>
        <dbReference type="ARBA" id="ARBA00022833"/>
    </source>
</evidence>
<feature type="domain" description="C2H2-type" evidence="9">
    <location>
        <begin position="483"/>
        <end position="511"/>
    </location>
</feature>
<dbReference type="EMBL" id="LR899009">
    <property type="protein sequence ID" value="CAD7077999.1"/>
    <property type="molecule type" value="Genomic_DNA"/>
</dbReference>
<dbReference type="PANTHER" id="PTHR24406">
    <property type="entry name" value="TRANSCRIPTIONAL REPRESSOR CTCFL-RELATED"/>
    <property type="match status" value="1"/>
</dbReference>
<feature type="compositionally biased region" description="Low complexity" evidence="8">
    <location>
        <begin position="848"/>
        <end position="872"/>
    </location>
</feature>
<feature type="region of interest" description="Disordered" evidence="8">
    <location>
        <begin position="758"/>
        <end position="901"/>
    </location>
</feature>
<feature type="domain" description="C2H2-type" evidence="9">
    <location>
        <begin position="570"/>
        <end position="597"/>
    </location>
</feature>
<dbReference type="OrthoDB" id="8922241at2759"/>
<evidence type="ECO:0000256" key="4">
    <source>
        <dbReference type="ARBA" id="ARBA00022771"/>
    </source>
</evidence>
<dbReference type="InterPro" id="IPR050888">
    <property type="entry name" value="ZnF_C2H2-type_TF"/>
</dbReference>
<dbReference type="FunCoup" id="A0A7R8YQ31">
    <property type="interactions" value="310"/>
</dbReference>
<evidence type="ECO:0000256" key="8">
    <source>
        <dbReference type="SAM" id="MobiDB-lite"/>
    </source>
</evidence>
<dbReference type="Gene3D" id="3.30.160.60">
    <property type="entry name" value="Classic Zinc Finger"/>
    <property type="match status" value="5"/>
</dbReference>
<feature type="compositionally biased region" description="Low complexity" evidence="8">
    <location>
        <begin position="659"/>
        <end position="691"/>
    </location>
</feature>
<evidence type="ECO:0000259" key="9">
    <source>
        <dbReference type="PROSITE" id="PS50157"/>
    </source>
</evidence>
<feature type="compositionally biased region" description="Low complexity" evidence="8">
    <location>
        <begin position="885"/>
        <end position="896"/>
    </location>
</feature>
<feature type="compositionally biased region" description="Low complexity" evidence="8">
    <location>
        <begin position="768"/>
        <end position="794"/>
    </location>
</feature>
<dbReference type="Pfam" id="PF00096">
    <property type="entry name" value="zf-C2H2"/>
    <property type="match status" value="2"/>
</dbReference>